<keyword evidence="3" id="KW-1185">Reference proteome</keyword>
<reference evidence="2" key="1">
    <citation type="submission" date="2016-12" db="EMBL/GenBank/DDBJ databases">
        <title>A murine herpesvirus closely related to ubiquitous human herpesviruses causes T-cell depletion.</title>
        <authorList>
            <person name="Patel S.J."/>
            <person name="Zhao G."/>
            <person name="Penna V.R."/>
            <person name="Park E."/>
            <person name="Lauron E.J."/>
            <person name="Harvey I.B."/>
            <person name="Beatty W.L."/>
            <person name="Plougastel-Douglas B."/>
            <person name="Poursine-Laurent J."/>
            <person name="Fremont D.H."/>
            <person name="Wang D."/>
            <person name="Yokoyama W.M."/>
        </authorList>
    </citation>
    <scope>NUCLEOTIDE SEQUENCE [LARGE SCALE GENOMIC DNA]</scope>
    <source>
        <strain evidence="2">YOK1</strain>
    </source>
</reference>
<dbReference type="EMBL" id="KY355735">
    <property type="protein sequence ID" value="APZ76239.1"/>
    <property type="molecule type" value="Genomic_DNA"/>
</dbReference>
<protein>
    <submittedName>
        <fullName evidence="2">Uncharacterized protein</fullName>
    </submittedName>
</protein>
<evidence type="ECO:0000313" key="3">
    <source>
        <dbReference type="Proteomes" id="UP000202182"/>
    </source>
</evidence>
<evidence type="ECO:0000313" key="2">
    <source>
        <dbReference type="EMBL" id="APZ76239.1"/>
    </source>
</evidence>
<sequence>MSNLIQIQNSEKILRKRLHSYDQLLNHILTQYQKTMLTDNTYLKYKNGKFILKTVFLNIGDIVIVNNISYGWVSVTLPKITALKELYFFIVSPENDNITFNPTISKGGWLSGTYSFKNDELLFKITGNIGKLHLYLFVPYLYPDIFVAIEHTCNYDLLQDIQFGNIKILNKTGNTFIGVLSNLTWCKQYTNTNNQQVMLRAYFTGEWNDELPITSVFTFYNNTNFVFLDYNFTINFEKIIITKDTKKIIGSISTTACQLLPDNLKPENLPISLIIQFAIEKNDNKNIIFSCNPKIYFSGDALNNKARQLNEPNLYELTVHATHDLHFNPSKCHIIKFPISYTTVSNHEILIGGVSNDGIFETQIAIWKPGELLSIVLRSFSNNLILLQGTAIATLYYVNKMTTNNQKTEFMSREEIIDKNIFINNLLLTKENFLHYDSE</sequence>
<dbReference type="OrthoDB" id="2359at10239"/>
<dbReference type="KEGG" id="vg:30999365"/>
<accession>A0A1P8VIR0</accession>
<dbReference type="Proteomes" id="UP000202182">
    <property type="component" value="Segment"/>
</dbReference>
<name>A0A1P8VIR0_9BETA</name>
<organism evidence="2">
    <name type="scientific">Murid betaherpesvirus 3</name>
    <dbReference type="NCBI Taxonomy" id="2560603"/>
    <lineage>
        <taxon>Viruses</taxon>
        <taxon>Duplodnaviria</taxon>
        <taxon>Heunggongvirae</taxon>
        <taxon>Peploviricota</taxon>
        <taxon>Herviviricetes</taxon>
        <taxon>Herpesvirales</taxon>
        <taxon>Orthoherpesviridae</taxon>
        <taxon>Betaherpesvirinae</taxon>
        <taxon>Roseolovirus</taxon>
        <taxon>Roseolovirus muridbeta3</taxon>
    </lineage>
</organism>
<gene>
    <name evidence="2" type="primary">ORF24</name>
    <name evidence="2" type="ORF">MRV_0028</name>
</gene>
<evidence type="ECO:0000256" key="1">
    <source>
        <dbReference type="ARBA" id="ARBA00009338"/>
    </source>
</evidence>
<dbReference type="Pfam" id="PF04489">
    <property type="entry name" value="DUF570"/>
    <property type="match status" value="1"/>
</dbReference>
<proteinExistence type="inferred from homology"/>
<comment type="similarity">
    <text evidence="1">Belongs to the herpesviridae U10 family.</text>
</comment>
<dbReference type="InterPro" id="IPR007578">
    <property type="entry name" value="Herpes_U10"/>
</dbReference>